<dbReference type="Pfam" id="PF00929">
    <property type="entry name" value="RNase_T"/>
    <property type="match status" value="1"/>
</dbReference>
<evidence type="ECO:0000313" key="2">
    <source>
        <dbReference type="EMBL" id="MFC5402359.1"/>
    </source>
</evidence>
<dbReference type="InterPro" id="IPR036397">
    <property type="entry name" value="RNaseH_sf"/>
</dbReference>
<dbReference type="PANTHER" id="PTHR30231:SF41">
    <property type="entry name" value="DNA POLYMERASE III SUBUNIT EPSILON"/>
    <property type="match status" value="1"/>
</dbReference>
<dbReference type="SUPFAM" id="SSF53098">
    <property type="entry name" value="Ribonuclease H-like"/>
    <property type="match status" value="1"/>
</dbReference>
<comment type="caution">
    <text evidence="2">The sequence shown here is derived from an EMBL/GenBank/DDBJ whole genome shotgun (WGS) entry which is preliminary data.</text>
</comment>
<dbReference type="RefSeq" id="WP_378130734.1">
    <property type="nucleotide sequence ID" value="NZ_JBHSMI010000012.1"/>
</dbReference>
<dbReference type="CDD" id="cd06127">
    <property type="entry name" value="DEDDh"/>
    <property type="match status" value="1"/>
</dbReference>
<dbReference type="InterPro" id="IPR013520">
    <property type="entry name" value="Ribonucl_H"/>
</dbReference>
<protein>
    <submittedName>
        <fullName evidence="2">PolC-type DNA polymerase III</fullName>
    </submittedName>
</protein>
<feature type="domain" description="Exonuclease" evidence="1">
    <location>
        <begin position="164"/>
        <end position="331"/>
    </location>
</feature>
<sequence>MQKTILLAANLYEHNRETRLMFYCLVPGVKEGYMALNVGAGRADYGFWTGLHQVLTLLHRSYNGFSLNLAVYQSALSLQGHQNDKDNVARLLSEFVSYSHIPSDPYIKRLDLVNDLAIVDQIKPGELKGYSLTAIDAVEASPPVIAKEKPKKFDYYSDLTMPRDGVVLDFEATSQIVEYARVIEISALKFRDGKIIDRYETLCNPKFKIPKQARELTGITDSDVADKPSSFQAMKQLNKFLAGTPVLVGQNIQYDYRVLKAVCEKASIPVWNGKLLCTMKLARQSNLSIDKYDLSTLCSVFDIVNERPHRAWADTRATFEVMQSIYQSARLTS</sequence>
<reference evidence="3" key="1">
    <citation type="journal article" date="2019" name="Int. J. Syst. Evol. Microbiol.">
        <title>The Global Catalogue of Microorganisms (GCM) 10K type strain sequencing project: providing services to taxonomists for standard genome sequencing and annotation.</title>
        <authorList>
            <consortium name="The Broad Institute Genomics Platform"/>
            <consortium name="The Broad Institute Genome Sequencing Center for Infectious Disease"/>
            <person name="Wu L."/>
            <person name="Ma J."/>
        </authorList>
    </citation>
    <scope>NUCLEOTIDE SEQUENCE [LARGE SCALE GENOMIC DNA]</scope>
    <source>
        <strain evidence="3">CGMCC 1.18575</strain>
    </source>
</reference>
<evidence type="ECO:0000313" key="3">
    <source>
        <dbReference type="Proteomes" id="UP001596113"/>
    </source>
</evidence>
<organism evidence="2 3">
    <name type="scientific">Cohnella soli</name>
    <dbReference type="NCBI Taxonomy" id="425005"/>
    <lineage>
        <taxon>Bacteria</taxon>
        <taxon>Bacillati</taxon>
        <taxon>Bacillota</taxon>
        <taxon>Bacilli</taxon>
        <taxon>Bacillales</taxon>
        <taxon>Paenibacillaceae</taxon>
        <taxon>Cohnella</taxon>
    </lineage>
</organism>
<dbReference type="Proteomes" id="UP001596113">
    <property type="component" value="Unassembled WGS sequence"/>
</dbReference>
<evidence type="ECO:0000259" key="1">
    <source>
        <dbReference type="SMART" id="SM00479"/>
    </source>
</evidence>
<dbReference type="SMART" id="SM00479">
    <property type="entry name" value="EXOIII"/>
    <property type="match status" value="1"/>
</dbReference>
<keyword evidence="3" id="KW-1185">Reference proteome</keyword>
<dbReference type="Gene3D" id="3.30.420.10">
    <property type="entry name" value="Ribonuclease H-like superfamily/Ribonuclease H"/>
    <property type="match status" value="1"/>
</dbReference>
<proteinExistence type="predicted"/>
<dbReference type="InterPro" id="IPR012337">
    <property type="entry name" value="RNaseH-like_sf"/>
</dbReference>
<dbReference type="EMBL" id="JBHSMI010000012">
    <property type="protein sequence ID" value="MFC5402359.1"/>
    <property type="molecule type" value="Genomic_DNA"/>
</dbReference>
<dbReference type="PANTHER" id="PTHR30231">
    <property type="entry name" value="DNA POLYMERASE III SUBUNIT EPSILON"/>
    <property type="match status" value="1"/>
</dbReference>
<gene>
    <name evidence="2" type="ORF">ACFPOF_06380</name>
</gene>
<accession>A0ABW0HMS1</accession>
<name>A0ABW0HMS1_9BACL</name>